<organism evidence="2 4">
    <name type="scientific">Rotaria magnacalcarata</name>
    <dbReference type="NCBI Taxonomy" id="392030"/>
    <lineage>
        <taxon>Eukaryota</taxon>
        <taxon>Metazoa</taxon>
        <taxon>Spiralia</taxon>
        <taxon>Gnathifera</taxon>
        <taxon>Rotifera</taxon>
        <taxon>Eurotatoria</taxon>
        <taxon>Bdelloidea</taxon>
        <taxon>Philodinida</taxon>
        <taxon>Philodinidae</taxon>
        <taxon>Rotaria</taxon>
    </lineage>
</organism>
<evidence type="ECO:0000313" key="5">
    <source>
        <dbReference type="Proteomes" id="UP000663866"/>
    </source>
</evidence>
<protein>
    <submittedName>
        <fullName evidence="2">Uncharacterized protein</fullName>
    </submittedName>
</protein>
<sequence length="24" mass="2736">MSASKKEKEPIHDVDMDHHPSETS</sequence>
<evidence type="ECO:0000313" key="2">
    <source>
        <dbReference type="EMBL" id="CAF2080214.1"/>
    </source>
</evidence>
<gene>
    <name evidence="3" type="ORF">OVN521_LOCUS44463</name>
    <name evidence="2" type="ORF">WKI299_LOCUS16010</name>
</gene>
<feature type="non-terminal residue" evidence="2">
    <location>
        <position position="24"/>
    </location>
</feature>
<comment type="caution">
    <text evidence="2">The sequence shown here is derived from an EMBL/GenBank/DDBJ whole genome shotgun (WGS) entry which is preliminary data.</text>
</comment>
<evidence type="ECO:0000313" key="4">
    <source>
        <dbReference type="Proteomes" id="UP000663856"/>
    </source>
</evidence>
<dbReference type="AlphaFoldDB" id="A0A816RUX7"/>
<evidence type="ECO:0000313" key="3">
    <source>
        <dbReference type="EMBL" id="CAF4581927.1"/>
    </source>
</evidence>
<evidence type="ECO:0000256" key="1">
    <source>
        <dbReference type="SAM" id="MobiDB-lite"/>
    </source>
</evidence>
<accession>A0A816RUX7</accession>
<name>A0A816RUX7_9BILA</name>
<feature type="region of interest" description="Disordered" evidence="1">
    <location>
        <begin position="1"/>
        <end position="24"/>
    </location>
</feature>
<dbReference type="Proteomes" id="UP000663866">
    <property type="component" value="Unassembled WGS sequence"/>
</dbReference>
<proteinExistence type="predicted"/>
<dbReference type="Proteomes" id="UP000663856">
    <property type="component" value="Unassembled WGS sequence"/>
</dbReference>
<reference evidence="2" key="1">
    <citation type="submission" date="2021-02" db="EMBL/GenBank/DDBJ databases">
        <authorList>
            <person name="Nowell W R."/>
        </authorList>
    </citation>
    <scope>NUCLEOTIDE SEQUENCE</scope>
</reference>
<dbReference type="EMBL" id="CAJNRF010006324">
    <property type="protein sequence ID" value="CAF2080214.1"/>
    <property type="molecule type" value="Genomic_DNA"/>
</dbReference>
<dbReference type="EMBL" id="CAJOBG010067857">
    <property type="protein sequence ID" value="CAF4581927.1"/>
    <property type="molecule type" value="Genomic_DNA"/>
</dbReference>
<keyword evidence="5" id="KW-1185">Reference proteome</keyword>